<dbReference type="Pfam" id="PF13205">
    <property type="entry name" value="Big_5"/>
    <property type="match status" value="1"/>
</dbReference>
<feature type="domain" description="SbsA Ig-like" evidence="2">
    <location>
        <begin position="8"/>
        <end position="114"/>
    </location>
</feature>
<dbReference type="Proteomes" id="UP000502248">
    <property type="component" value="Chromosome"/>
</dbReference>
<protein>
    <recommendedName>
        <fullName evidence="2">SbsA Ig-like domain-containing protein</fullName>
    </recommendedName>
</protein>
<dbReference type="AlphaFoldDB" id="A0A7Z2ZP47"/>
<evidence type="ECO:0000256" key="1">
    <source>
        <dbReference type="ARBA" id="ARBA00022729"/>
    </source>
</evidence>
<evidence type="ECO:0000313" key="3">
    <source>
        <dbReference type="EMBL" id="QJD87081.1"/>
    </source>
</evidence>
<evidence type="ECO:0000313" key="4">
    <source>
        <dbReference type="Proteomes" id="UP000502248"/>
    </source>
</evidence>
<name>A0A7Z2ZP47_9BACL</name>
<organism evidence="3 4">
    <name type="scientific">Cohnella herbarum</name>
    <dbReference type="NCBI Taxonomy" id="2728023"/>
    <lineage>
        <taxon>Bacteria</taxon>
        <taxon>Bacillati</taxon>
        <taxon>Bacillota</taxon>
        <taxon>Bacilli</taxon>
        <taxon>Bacillales</taxon>
        <taxon>Paenibacillaceae</taxon>
        <taxon>Cohnella</taxon>
    </lineage>
</organism>
<dbReference type="EMBL" id="CP051680">
    <property type="protein sequence ID" value="QJD87081.1"/>
    <property type="molecule type" value="Genomic_DNA"/>
</dbReference>
<evidence type="ECO:0000259" key="2">
    <source>
        <dbReference type="Pfam" id="PF13205"/>
    </source>
</evidence>
<proteinExistence type="predicted"/>
<dbReference type="KEGG" id="cheb:HH215_30500"/>
<dbReference type="InterPro" id="IPR032812">
    <property type="entry name" value="SbsA_Ig"/>
</dbReference>
<keyword evidence="4" id="KW-1185">Reference proteome</keyword>
<keyword evidence="1" id="KW-0732">Signal</keyword>
<reference evidence="3 4" key="1">
    <citation type="submission" date="2020-04" db="EMBL/GenBank/DDBJ databases">
        <title>Genome sequencing of novel species.</title>
        <authorList>
            <person name="Heo J."/>
            <person name="Kim S.-J."/>
            <person name="Kim J.-S."/>
            <person name="Hong S.-B."/>
            <person name="Kwon S.-W."/>
        </authorList>
    </citation>
    <scope>NUCLEOTIDE SEQUENCE [LARGE SCALE GENOMIC DNA]</scope>
    <source>
        <strain evidence="3 4">MFER-1</strain>
    </source>
</reference>
<dbReference type="RefSeq" id="WP_169283327.1">
    <property type="nucleotide sequence ID" value="NZ_CP051680.1"/>
</dbReference>
<sequence>MNRHSEWIKETQPLPESHDIPENTLISITFQQEINRHTLNMRNILILNGNSGGRLISNCFLYRYIAEERTLYLYLKADAERLGSNNMIEIIVTGRISNHRNMRMEIPYSLRFTTQ</sequence>
<accession>A0A7Z2ZP47</accession>
<gene>
    <name evidence="3" type="ORF">HH215_30500</name>
</gene>